<dbReference type="OrthoDB" id="14772at2759"/>
<dbReference type="InterPro" id="IPR056422">
    <property type="entry name" value="BP74_N"/>
</dbReference>
<feature type="chain" id="PRO_5035253808" description="BP74 N-terminal domain-containing protein" evidence="1">
    <location>
        <begin position="22"/>
        <end position="139"/>
    </location>
</feature>
<dbReference type="Proteomes" id="UP000695562">
    <property type="component" value="Unassembled WGS sequence"/>
</dbReference>
<proteinExistence type="predicted"/>
<comment type="caution">
    <text evidence="3">The sequence shown here is derived from an EMBL/GenBank/DDBJ whole genome shotgun (WGS) entry which is preliminary data.</text>
</comment>
<feature type="domain" description="BP74 N-terminal" evidence="2">
    <location>
        <begin position="22"/>
        <end position="135"/>
    </location>
</feature>
<keyword evidence="4" id="KW-1185">Reference proteome</keyword>
<dbReference type="PANTHER" id="PTHR35883">
    <property type="entry name" value="CYCLIC AMP-INDUCIBLE PROTEIN BP74-RELATED"/>
    <property type="match status" value="1"/>
</dbReference>
<gene>
    <name evidence="3" type="ORF">CYY_003054</name>
</gene>
<dbReference type="EMBL" id="AJWJ01000091">
    <property type="protein sequence ID" value="KAF2075631.1"/>
    <property type="molecule type" value="Genomic_DNA"/>
</dbReference>
<name>A0A8J4UUL7_9MYCE</name>
<dbReference type="Pfam" id="PF23621">
    <property type="entry name" value="BP74_N"/>
    <property type="match status" value="1"/>
</dbReference>
<dbReference type="AlphaFoldDB" id="A0A8J4UUL7"/>
<evidence type="ECO:0000313" key="3">
    <source>
        <dbReference type="EMBL" id="KAF2075631.1"/>
    </source>
</evidence>
<evidence type="ECO:0000256" key="1">
    <source>
        <dbReference type="SAM" id="SignalP"/>
    </source>
</evidence>
<organism evidence="3 4">
    <name type="scientific">Polysphondylium violaceum</name>
    <dbReference type="NCBI Taxonomy" id="133409"/>
    <lineage>
        <taxon>Eukaryota</taxon>
        <taxon>Amoebozoa</taxon>
        <taxon>Evosea</taxon>
        <taxon>Eumycetozoa</taxon>
        <taxon>Dictyostelia</taxon>
        <taxon>Dictyosteliales</taxon>
        <taxon>Dictyosteliaceae</taxon>
        <taxon>Polysphondylium</taxon>
    </lineage>
</organism>
<evidence type="ECO:0000313" key="4">
    <source>
        <dbReference type="Proteomes" id="UP000695562"/>
    </source>
</evidence>
<protein>
    <recommendedName>
        <fullName evidence="2">BP74 N-terminal domain-containing protein</fullName>
    </recommendedName>
</protein>
<keyword evidence="1" id="KW-0732">Signal</keyword>
<reference evidence="3" key="1">
    <citation type="submission" date="2020-01" db="EMBL/GenBank/DDBJ databases">
        <title>Development of genomics and gene disruption for Polysphondylium violaceum indicates a role for the polyketide synthase stlB in stalk morphogenesis.</title>
        <authorList>
            <person name="Narita B."/>
            <person name="Kawabe Y."/>
            <person name="Kin K."/>
            <person name="Saito T."/>
            <person name="Gibbs R."/>
            <person name="Kuspa A."/>
            <person name="Muzny D."/>
            <person name="Queller D."/>
            <person name="Richards S."/>
            <person name="Strassman J."/>
            <person name="Sucgang R."/>
            <person name="Worley K."/>
            <person name="Schaap P."/>
        </authorList>
    </citation>
    <scope>NUCLEOTIDE SEQUENCE</scope>
    <source>
        <strain evidence="3">QSvi11</strain>
    </source>
</reference>
<dbReference type="InterPro" id="IPR053344">
    <property type="entry name" value="cAMP-inducible_BP74-like"/>
</dbReference>
<accession>A0A8J4UUL7</accession>
<feature type="signal peptide" evidence="1">
    <location>
        <begin position="1"/>
        <end position="21"/>
    </location>
</feature>
<evidence type="ECO:0000259" key="2">
    <source>
        <dbReference type="Pfam" id="PF23621"/>
    </source>
</evidence>
<dbReference type="PANTHER" id="PTHR35883:SF1">
    <property type="entry name" value="CALMODULIN-BINDING PROTEIN CAM-BP15-RELATED"/>
    <property type="match status" value="1"/>
</dbReference>
<sequence length="139" mass="15957">MKNYTFVLLLLLLSLLCVCFAETAYFAVKPAHYDRDEFIIQLHDDRKISEARKILSGDTTGATHVMGRIRKVQKSYNPKYDYHLDPETISFFEMAIEVCDSSATYLNDHLDEACGAFLPGCFWCPWGSSLVRELKDKAY</sequence>